<organism evidence="1 2">
    <name type="scientific">Actinomadura yumaensis</name>
    <dbReference type="NCBI Taxonomy" id="111807"/>
    <lineage>
        <taxon>Bacteria</taxon>
        <taxon>Bacillati</taxon>
        <taxon>Actinomycetota</taxon>
        <taxon>Actinomycetes</taxon>
        <taxon>Streptosporangiales</taxon>
        <taxon>Thermomonosporaceae</taxon>
        <taxon>Actinomadura</taxon>
    </lineage>
</organism>
<keyword evidence="1" id="KW-0808">Transferase</keyword>
<dbReference type="EMBL" id="JBHSXS010000038">
    <property type="protein sequence ID" value="MFC6885528.1"/>
    <property type="molecule type" value="Genomic_DNA"/>
</dbReference>
<dbReference type="SUPFAM" id="SSF52540">
    <property type="entry name" value="P-loop containing nucleoside triphosphate hydrolases"/>
    <property type="match status" value="1"/>
</dbReference>
<gene>
    <name evidence="1" type="ORF">ACFQKB_37615</name>
</gene>
<evidence type="ECO:0000313" key="2">
    <source>
        <dbReference type="Proteomes" id="UP001596380"/>
    </source>
</evidence>
<accession>A0ABW2CUQ6</accession>
<sequence>MRSTPHILVINGTKVRRPVFILGAPHSGADLLARAVKRSAGFHLTTGRPGVLRVTYAFARRPSIATERGRGAARVLRDAYAESWLISGRACAACPAECRELAGLPPKAEEPVDPGVAGSCVPSPDVVRFADASPDLLYSADVLLDAFPDAQLLQVIRDGRDVVAGMLGDERCLAWFKPGLANLDRVFPNPFFGVEELAERDRWAGSATAVKCALRWRGSVRLSARLRQQTPEEQLHTVRYEELVADPRRAADAVSEYLGAPISRTALTGLVRTGRREADEHGVGSWRERLTARQLAQVEKVAGTELRRLGYPLGSP</sequence>
<proteinExistence type="predicted"/>
<keyword evidence="2" id="KW-1185">Reference proteome</keyword>
<dbReference type="InterPro" id="IPR027417">
    <property type="entry name" value="P-loop_NTPase"/>
</dbReference>
<dbReference type="Gene3D" id="3.40.50.300">
    <property type="entry name" value="P-loop containing nucleotide triphosphate hydrolases"/>
    <property type="match status" value="1"/>
</dbReference>
<dbReference type="Pfam" id="PF13469">
    <property type="entry name" value="Sulfotransfer_3"/>
    <property type="match status" value="2"/>
</dbReference>
<dbReference type="GO" id="GO:0016740">
    <property type="term" value="F:transferase activity"/>
    <property type="evidence" value="ECO:0007669"/>
    <property type="project" value="UniProtKB-KW"/>
</dbReference>
<name>A0ABW2CUQ6_9ACTN</name>
<comment type="caution">
    <text evidence="1">The sequence shown here is derived from an EMBL/GenBank/DDBJ whole genome shotgun (WGS) entry which is preliminary data.</text>
</comment>
<protein>
    <submittedName>
        <fullName evidence="1">Sulfotransferase family protein</fullName>
        <ecNumber evidence="1">2.8.2.-</ecNumber>
    </submittedName>
</protein>
<dbReference type="Proteomes" id="UP001596380">
    <property type="component" value="Unassembled WGS sequence"/>
</dbReference>
<reference evidence="2" key="1">
    <citation type="journal article" date="2019" name="Int. J. Syst. Evol. Microbiol.">
        <title>The Global Catalogue of Microorganisms (GCM) 10K type strain sequencing project: providing services to taxonomists for standard genome sequencing and annotation.</title>
        <authorList>
            <consortium name="The Broad Institute Genomics Platform"/>
            <consortium name="The Broad Institute Genome Sequencing Center for Infectious Disease"/>
            <person name="Wu L."/>
            <person name="Ma J."/>
        </authorList>
    </citation>
    <scope>NUCLEOTIDE SEQUENCE [LARGE SCALE GENOMIC DNA]</scope>
    <source>
        <strain evidence="2">JCM 3369</strain>
    </source>
</reference>
<dbReference type="RefSeq" id="WP_160825492.1">
    <property type="nucleotide sequence ID" value="NZ_JBHSXS010000038.1"/>
</dbReference>
<evidence type="ECO:0000313" key="1">
    <source>
        <dbReference type="EMBL" id="MFC6885528.1"/>
    </source>
</evidence>
<dbReference type="EC" id="2.8.2.-" evidence="1"/>